<gene>
    <name evidence="2" type="ORF">TVAG_290620</name>
</gene>
<reference evidence="2" key="2">
    <citation type="journal article" date="2007" name="Science">
        <title>Draft genome sequence of the sexually transmitted pathogen Trichomonas vaginalis.</title>
        <authorList>
            <person name="Carlton J.M."/>
            <person name="Hirt R.P."/>
            <person name="Silva J.C."/>
            <person name="Delcher A.L."/>
            <person name="Schatz M."/>
            <person name="Zhao Q."/>
            <person name="Wortman J.R."/>
            <person name="Bidwell S.L."/>
            <person name="Alsmark U.C.M."/>
            <person name="Besteiro S."/>
            <person name="Sicheritz-Ponten T."/>
            <person name="Noel C.J."/>
            <person name="Dacks J.B."/>
            <person name="Foster P.G."/>
            <person name="Simillion C."/>
            <person name="Van de Peer Y."/>
            <person name="Miranda-Saavedra D."/>
            <person name="Barton G.J."/>
            <person name="Westrop G.D."/>
            <person name="Mueller S."/>
            <person name="Dessi D."/>
            <person name="Fiori P.L."/>
            <person name="Ren Q."/>
            <person name="Paulsen I."/>
            <person name="Zhang H."/>
            <person name="Bastida-Corcuera F.D."/>
            <person name="Simoes-Barbosa A."/>
            <person name="Brown M.T."/>
            <person name="Hayes R.D."/>
            <person name="Mukherjee M."/>
            <person name="Okumura C.Y."/>
            <person name="Schneider R."/>
            <person name="Smith A.J."/>
            <person name="Vanacova S."/>
            <person name="Villalvazo M."/>
            <person name="Haas B.J."/>
            <person name="Pertea M."/>
            <person name="Feldblyum T.V."/>
            <person name="Utterback T.R."/>
            <person name="Shu C.L."/>
            <person name="Osoegawa K."/>
            <person name="de Jong P.J."/>
            <person name="Hrdy I."/>
            <person name="Horvathova L."/>
            <person name="Zubacova Z."/>
            <person name="Dolezal P."/>
            <person name="Malik S.B."/>
            <person name="Logsdon J.M. Jr."/>
            <person name="Henze K."/>
            <person name="Gupta A."/>
            <person name="Wang C.C."/>
            <person name="Dunne R.L."/>
            <person name="Upcroft J.A."/>
            <person name="Upcroft P."/>
            <person name="White O."/>
            <person name="Salzberg S.L."/>
            <person name="Tang P."/>
            <person name="Chiu C.-H."/>
            <person name="Lee Y.-S."/>
            <person name="Embley T.M."/>
            <person name="Coombs G.H."/>
            <person name="Mottram J.C."/>
            <person name="Tachezy J."/>
            <person name="Fraser-Liggett C.M."/>
            <person name="Johnson P.J."/>
        </authorList>
    </citation>
    <scope>NUCLEOTIDE SEQUENCE [LARGE SCALE GENOMIC DNA]</scope>
    <source>
        <strain evidence="2">G3</strain>
    </source>
</reference>
<dbReference type="InParanoid" id="A2EQU6"/>
<proteinExistence type="predicted"/>
<dbReference type="EMBL" id="DS113460">
    <property type="protein sequence ID" value="EAY04992.1"/>
    <property type="molecule type" value="Genomic_DNA"/>
</dbReference>
<organism evidence="2 3">
    <name type="scientific">Trichomonas vaginalis (strain ATCC PRA-98 / G3)</name>
    <dbReference type="NCBI Taxonomy" id="412133"/>
    <lineage>
        <taxon>Eukaryota</taxon>
        <taxon>Metamonada</taxon>
        <taxon>Parabasalia</taxon>
        <taxon>Trichomonadida</taxon>
        <taxon>Trichomonadidae</taxon>
        <taxon>Trichomonas</taxon>
    </lineage>
</organism>
<dbReference type="RefSeq" id="XP_001317215.1">
    <property type="nucleotide sequence ID" value="XM_001317180.1"/>
</dbReference>
<dbReference type="VEuPathDB" id="TrichDB:TVAGG3_0243720"/>
<dbReference type="VEuPathDB" id="TrichDB:TVAG_290620"/>
<dbReference type="Proteomes" id="UP000001542">
    <property type="component" value="Unassembled WGS sequence"/>
</dbReference>
<protein>
    <recommendedName>
        <fullName evidence="1">Glycosyltransferase 61 catalytic domain-containing protein</fullName>
    </recommendedName>
</protein>
<evidence type="ECO:0000259" key="1">
    <source>
        <dbReference type="Pfam" id="PF04577"/>
    </source>
</evidence>
<sequence>MTIETDEDNGVPYDEKSLAYQHTVFQHYIYCDVSRQGILAYGGNFILPAKHYYDIDPYSFDYGHTLLRYDKAVIGFSFHPQFGHVVQDMIGGILSIPSEILKDAHIFLRSAESQAQQYMKILGISSDRVHILKEEWIFVKDLYISCGYFGISCLQVSFKDLHDIIYRNNNLTNIKPTEYIFINKESNNWGHVKNMQELFDAAQNKYPEIKWTQYPPDTVYNIERAMHLFARTKVFVSATGSTSFNIIFMHPNTSCLLIDGLFCNFPCLAIAHTLDLFFYYYGSDDISRFKKQLGNITVKPFMKALEMVVYAAHNGKWPKHTLPSKSLSHERENLIKKIFKENETNLLEYEQEMERNALTDTYPRIQDYVKTPIRFSFDKKLSNIQKKMRGLKNYFSILI</sequence>
<name>A2EQU6_TRIV3</name>
<dbReference type="AlphaFoldDB" id="A2EQU6"/>
<dbReference type="Pfam" id="PF04577">
    <property type="entry name" value="Glyco_transf_61"/>
    <property type="match status" value="1"/>
</dbReference>
<dbReference type="GO" id="GO:0016757">
    <property type="term" value="F:glycosyltransferase activity"/>
    <property type="evidence" value="ECO:0000318"/>
    <property type="project" value="GO_Central"/>
</dbReference>
<keyword evidence="3" id="KW-1185">Reference proteome</keyword>
<evidence type="ECO:0000313" key="3">
    <source>
        <dbReference type="Proteomes" id="UP000001542"/>
    </source>
</evidence>
<dbReference type="InterPro" id="IPR049625">
    <property type="entry name" value="Glyco_transf_61_cat"/>
</dbReference>
<dbReference type="KEGG" id="tva:4762857"/>
<accession>A2EQU6</accession>
<feature type="domain" description="Glycosyltransferase 61 catalytic" evidence="1">
    <location>
        <begin position="82"/>
        <end position="255"/>
    </location>
</feature>
<evidence type="ECO:0000313" key="2">
    <source>
        <dbReference type="EMBL" id="EAY04992.1"/>
    </source>
</evidence>
<reference evidence="2" key="1">
    <citation type="submission" date="2006-10" db="EMBL/GenBank/DDBJ databases">
        <authorList>
            <person name="Amadeo P."/>
            <person name="Zhao Q."/>
            <person name="Wortman J."/>
            <person name="Fraser-Liggett C."/>
            <person name="Carlton J."/>
        </authorList>
    </citation>
    <scope>NUCLEOTIDE SEQUENCE</scope>
    <source>
        <strain evidence="2">G3</strain>
    </source>
</reference>